<keyword evidence="1" id="KW-0472">Membrane</keyword>
<proteinExistence type="predicted"/>
<keyword evidence="1" id="KW-0812">Transmembrane</keyword>
<feature type="domain" description="Inner membrane component" evidence="2">
    <location>
        <begin position="4"/>
        <end position="54"/>
    </location>
</feature>
<reference evidence="4" key="1">
    <citation type="submission" date="2015-08" db="EMBL/GenBank/DDBJ databases">
        <authorList>
            <person name="Kim K.M."/>
        </authorList>
    </citation>
    <scope>NUCLEOTIDE SEQUENCE [LARGE SCALE GENOMIC DNA]</scope>
    <source>
        <strain evidence="4">KCTC 23892</strain>
    </source>
</reference>
<comment type="subcellular location">
    <subcellularLocation>
        <location evidence="1">Cell inner membrane</location>
        <topology evidence="1">Multi-pass membrane protein</topology>
    </subcellularLocation>
</comment>
<dbReference type="RefSeq" id="WP_068988503.1">
    <property type="nucleotide sequence ID" value="NZ_CP012418.1"/>
</dbReference>
<feature type="domain" description="Inner membrane component" evidence="2">
    <location>
        <begin position="71"/>
        <end position="121"/>
    </location>
</feature>
<protein>
    <recommendedName>
        <fullName evidence="1">Inner membrane protein YccF</fullName>
    </recommendedName>
</protein>
<dbReference type="InterPro" id="IPR005185">
    <property type="entry name" value="YccF"/>
</dbReference>
<keyword evidence="4" id="KW-1185">Reference proteome</keyword>
<dbReference type="Proteomes" id="UP000094147">
    <property type="component" value="Chromosome"/>
</dbReference>
<feature type="transmembrane region" description="Helical" evidence="1">
    <location>
        <begin position="89"/>
        <end position="106"/>
    </location>
</feature>
<dbReference type="KEGG" id="ksd:KS2013_180"/>
<evidence type="ECO:0000313" key="4">
    <source>
        <dbReference type="Proteomes" id="UP000094147"/>
    </source>
</evidence>
<dbReference type="GO" id="GO:0005886">
    <property type="term" value="C:plasma membrane"/>
    <property type="evidence" value="ECO:0007669"/>
    <property type="project" value="UniProtKB-SubCell"/>
</dbReference>
<keyword evidence="1" id="KW-0997">Cell inner membrane</keyword>
<evidence type="ECO:0000259" key="2">
    <source>
        <dbReference type="Pfam" id="PF03733"/>
    </source>
</evidence>
<organism evidence="3 4">
    <name type="scientific">Kangiella sediminilitoris</name>
    <dbReference type="NCBI Taxonomy" id="1144748"/>
    <lineage>
        <taxon>Bacteria</taxon>
        <taxon>Pseudomonadati</taxon>
        <taxon>Pseudomonadota</taxon>
        <taxon>Gammaproteobacteria</taxon>
        <taxon>Kangiellales</taxon>
        <taxon>Kangiellaceae</taxon>
        <taxon>Kangiella</taxon>
    </lineage>
</organism>
<evidence type="ECO:0000313" key="3">
    <source>
        <dbReference type="EMBL" id="AOE48908.1"/>
    </source>
</evidence>
<name>A0A1B3B7Y9_9GAMM</name>
<dbReference type="InterPro" id="IPR052937">
    <property type="entry name" value="Inner_membrane_protein"/>
</dbReference>
<dbReference type="EMBL" id="CP012418">
    <property type="protein sequence ID" value="AOE48908.1"/>
    <property type="molecule type" value="Genomic_DNA"/>
</dbReference>
<feature type="transmembrane region" description="Helical" evidence="1">
    <location>
        <begin position="67"/>
        <end position="83"/>
    </location>
</feature>
<sequence length="132" mass="15003">MSLLLNIIWLIFGGFFVSMGYIAGGIALCFTIIGIPWGFQCFKLAIFALFPFGQDTRMRDRPAPQDLINIILNIIWLIFGGIWVMINHIFWGVVLCITIIGIPFGIQHFKMVKLALWPFGRQIYSTNGDSLF</sequence>
<dbReference type="OrthoDB" id="3238663at2"/>
<accession>A0A1B3B7Y9</accession>
<evidence type="ECO:0000256" key="1">
    <source>
        <dbReference type="PIRNR" id="PIRNR028777"/>
    </source>
</evidence>
<dbReference type="PANTHER" id="PTHR42903:SF1">
    <property type="entry name" value="INNER MEMBRANE PROTEIN YCCF"/>
    <property type="match status" value="1"/>
</dbReference>
<keyword evidence="1" id="KW-1133">Transmembrane helix</keyword>
<gene>
    <name evidence="3" type="ORF">KS2013_180</name>
</gene>
<dbReference type="NCBIfam" id="NF008740">
    <property type="entry name" value="PRK11770.1-2"/>
    <property type="match status" value="1"/>
</dbReference>
<dbReference type="InterPro" id="IPR031308">
    <property type="entry name" value="UCP028777"/>
</dbReference>
<dbReference type="PANTHER" id="PTHR42903">
    <property type="entry name" value="INNER MEMBRANE PROTEIN YCCF"/>
    <property type="match status" value="1"/>
</dbReference>
<dbReference type="AlphaFoldDB" id="A0A1B3B7Y9"/>
<dbReference type="STRING" id="1144748.KS2013_180"/>
<dbReference type="PIRSF" id="PIRSF028777">
    <property type="entry name" value="UCP028777"/>
    <property type="match status" value="1"/>
</dbReference>
<keyword evidence="1" id="KW-1003">Cell membrane</keyword>
<feature type="transmembrane region" description="Helical" evidence="1">
    <location>
        <begin position="6"/>
        <end position="33"/>
    </location>
</feature>
<dbReference type="Pfam" id="PF03733">
    <property type="entry name" value="YccF"/>
    <property type="match status" value="2"/>
</dbReference>